<organism evidence="2 3">
    <name type="scientific">Roseobacter insulae</name>
    <dbReference type="NCBI Taxonomy" id="2859783"/>
    <lineage>
        <taxon>Bacteria</taxon>
        <taxon>Pseudomonadati</taxon>
        <taxon>Pseudomonadota</taxon>
        <taxon>Alphaproteobacteria</taxon>
        <taxon>Rhodobacterales</taxon>
        <taxon>Roseobacteraceae</taxon>
        <taxon>Roseobacter</taxon>
    </lineage>
</organism>
<gene>
    <name evidence="2" type="ORF">KX928_02095</name>
</gene>
<dbReference type="PROSITE" id="PS51891">
    <property type="entry name" value="CENP_V_GFA"/>
    <property type="match status" value="1"/>
</dbReference>
<protein>
    <submittedName>
        <fullName evidence="2">GFA family protein</fullName>
    </submittedName>
</protein>
<comment type="caution">
    <text evidence="2">The sequence shown here is derived from an EMBL/GenBank/DDBJ whole genome shotgun (WGS) entry which is preliminary data.</text>
</comment>
<dbReference type="GO" id="GO:0016846">
    <property type="term" value="F:carbon-sulfur lyase activity"/>
    <property type="evidence" value="ECO:0007669"/>
    <property type="project" value="InterPro"/>
</dbReference>
<dbReference type="PANTHER" id="PTHR33337">
    <property type="entry name" value="GFA DOMAIN-CONTAINING PROTEIN"/>
    <property type="match status" value="1"/>
</dbReference>
<name>A0A9X1FTD9_9RHOB</name>
<dbReference type="AlphaFoldDB" id="A0A9X1FTD9"/>
<dbReference type="Pfam" id="PF04828">
    <property type="entry name" value="GFA"/>
    <property type="match status" value="1"/>
</dbReference>
<dbReference type="EMBL" id="JAHXDN010000001">
    <property type="protein sequence ID" value="MBW4706568.1"/>
    <property type="molecule type" value="Genomic_DNA"/>
</dbReference>
<keyword evidence="3" id="KW-1185">Reference proteome</keyword>
<evidence type="ECO:0000259" key="1">
    <source>
        <dbReference type="PROSITE" id="PS51891"/>
    </source>
</evidence>
<evidence type="ECO:0000313" key="3">
    <source>
        <dbReference type="Proteomes" id="UP001138661"/>
    </source>
</evidence>
<feature type="domain" description="CENP-V/GFA" evidence="1">
    <location>
        <begin position="3"/>
        <end position="121"/>
    </location>
</feature>
<evidence type="ECO:0000313" key="2">
    <source>
        <dbReference type="EMBL" id="MBW4706568.1"/>
    </source>
</evidence>
<dbReference type="InterPro" id="IPR006913">
    <property type="entry name" value="CENP-V/GFA"/>
</dbReference>
<reference evidence="2" key="1">
    <citation type="submission" date="2021-07" db="EMBL/GenBank/DDBJ databases">
        <title>Roseobacter insulae sp. nov., isolated from a tidal flat.</title>
        <authorList>
            <person name="Park S."/>
            <person name="Yoon J.-H."/>
        </authorList>
    </citation>
    <scope>NUCLEOTIDE SEQUENCE</scope>
    <source>
        <strain evidence="2">YSTF-M11</strain>
    </source>
</reference>
<dbReference type="RefSeq" id="WP_219498303.1">
    <property type="nucleotide sequence ID" value="NZ_JAHXDN010000001.1"/>
</dbReference>
<sequence>MSETGGCLCGAVKYTLTATPKEIGACHCSMCRKWSGGVFLGMEVPSDGVSFTGADNLTTYASSPWAERAFCKTCGSSVYYRVTAPGPHEGTYHFGYGTLEGAKDVPITGELFIDEKPSGYSFSEKTHQMTAEEVMAMFAPKD</sequence>
<proteinExistence type="predicted"/>
<dbReference type="Proteomes" id="UP001138661">
    <property type="component" value="Unassembled WGS sequence"/>
</dbReference>
<dbReference type="PANTHER" id="PTHR33337:SF40">
    <property type="entry name" value="CENP-V_GFA DOMAIN-CONTAINING PROTEIN-RELATED"/>
    <property type="match status" value="1"/>
</dbReference>
<accession>A0A9X1FTD9</accession>